<evidence type="ECO:0000256" key="6">
    <source>
        <dbReference type="SAM" id="MobiDB-lite"/>
    </source>
</evidence>
<dbReference type="InterPro" id="IPR025405">
    <property type="entry name" value="DUF4131"/>
</dbReference>
<evidence type="ECO:0000256" key="1">
    <source>
        <dbReference type="ARBA" id="ARBA00004651"/>
    </source>
</evidence>
<feature type="transmembrane region" description="Helical" evidence="7">
    <location>
        <begin position="409"/>
        <end position="428"/>
    </location>
</feature>
<feature type="region of interest" description="Disordered" evidence="6">
    <location>
        <begin position="741"/>
        <end position="782"/>
    </location>
</feature>
<keyword evidence="5 7" id="KW-0472">Membrane</keyword>
<dbReference type="OrthoDB" id="9790149at2"/>
<dbReference type="Pfam" id="PF03772">
    <property type="entry name" value="Competence"/>
    <property type="match status" value="1"/>
</dbReference>
<evidence type="ECO:0000256" key="4">
    <source>
        <dbReference type="ARBA" id="ARBA00022989"/>
    </source>
</evidence>
<dbReference type="Proteomes" id="UP000430021">
    <property type="component" value="Unassembled WGS sequence"/>
</dbReference>
<accession>A0A6I4UN44</accession>
<organism evidence="10 11">
    <name type="scientific">Erythrobacter ramosus</name>
    <dbReference type="NCBI Taxonomy" id="35811"/>
    <lineage>
        <taxon>Bacteria</taxon>
        <taxon>Pseudomonadati</taxon>
        <taxon>Pseudomonadota</taxon>
        <taxon>Alphaproteobacteria</taxon>
        <taxon>Sphingomonadales</taxon>
        <taxon>Erythrobacteraceae</taxon>
        <taxon>Erythrobacter/Porphyrobacter group</taxon>
        <taxon>Erythrobacter</taxon>
    </lineage>
</organism>
<feature type="transmembrane region" description="Helical" evidence="7">
    <location>
        <begin position="386"/>
        <end position="403"/>
    </location>
</feature>
<feature type="transmembrane region" description="Helical" evidence="7">
    <location>
        <begin position="567"/>
        <end position="585"/>
    </location>
</feature>
<gene>
    <name evidence="10" type="ORF">GRI59_10010</name>
</gene>
<protein>
    <submittedName>
        <fullName evidence="10">DUF4131 domain-containing protein</fullName>
    </submittedName>
</protein>
<keyword evidence="4 7" id="KW-1133">Transmembrane helix</keyword>
<proteinExistence type="predicted"/>
<feature type="transmembrane region" description="Helical" evidence="7">
    <location>
        <begin position="543"/>
        <end position="560"/>
    </location>
</feature>
<feature type="transmembrane region" description="Helical" evidence="7">
    <location>
        <begin position="305"/>
        <end position="328"/>
    </location>
</feature>
<dbReference type="AlphaFoldDB" id="A0A6I4UN44"/>
<name>A0A6I4UN44_9SPHN</name>
<evidence type="ECO:0000259" key="9">
    <source>
        <dbReference type="Pfam" id="PF13567"/>
    </source>
</evidence>
<feature type="transmembrane region" description="Helical" evidence="7">
    <location>
        <begin position="105"/>
        <end position="125"/>
    </location>
</feature>
<feature type="transmembrane region" description="Helical" evidence="7">
    <location>
        <begin position="74"/>
        <end position="93"/>
    </location>
</feature>
<evidence type="ECO:0000259" key="8">
    <source>
        <dbReference type="Pfam" id="PF03772"/>
    </source>
</evidence>
<dbReference type="GO" id="GO:0005886">
    <property type="term" value="C:plasma membrane"/>
    <property type="evidence" value="ECO:0007669"/>
    <property type="project" value="UniProtKB-SubCell"/>
</dbReference>
<feature type="transmembrane region" description="Helical" evidence="7">
    <location>
        <begin position="449"/>
        <end position="471"/>
    </location>
</feature>
<evidence type="ECO:0000256" key="7">
    <source>
        <dbReference type="SAM" id="Phobius"/>
    </source>
</evidence>
<dbReference type="InterPro" id="IPR004477">
    <property type="entry name" value="ComEC_N"/>
</dbReference>
<reference evidence="10 11" key="1">
    <citation type="submission" date="2019-12" db="EMBL/GenBank/DDBJ databases">
        <title>Genomic-based taxomic classification of the family Erythrobacteraceae.</title>
        <authorList>
            <person name="Xu L."/>
        </authorList>
    </citation>
    <scope>NUCLEOTIDE SEQUENCE [LARGE SCALE GENOMIC DNA]</scope>
    <source>
        <strain evidence="10 11">JCM 10282</strain>
    </source>
</reference>
<feature type="domain" description="ComEC/Rec2-related protein" evidence="8">
    <location>
        <begin position="283"/>
        <end position="562"/>
    </location>
</feature>
<feature type="transmembrane region" description="Helical" evidence="7">
    <location>
        <begin position="477"/>
        <end position="503"/>
    </location>
</feature>
<evidence type="ECO:0000313" key="10">
    <source>
        <dbReference type="EMBL" id="MXP38939.1"/>
    </source>
</evidence>
<keyword evidence="2" id="KW-1003">Cell membrane</keyword>
<comment type="caution">
    <text evidence="10">The sequence shown here is derived from an EMBL/GenBank/DDBJ whole genome shotgun (WGS) entry which is preliminary data.</text>
</comment>
<sequence length="782" mass="81552">MGENPGGLSSPGEPTPRPWQTMRRMSSTRGLGGRLLDRAERFLGEAGFDRAPWLAVVFALGIITWFVLPQGWHWIAAMAGGVGIALGALTVWPTGSGADEARANLRLALVVCGLVFAGGIATVWARSAIVGAPPILAPVVTLLEGHVLAREDQPADDRLRLTLAVRLPVEGAETGAARKVRVNVPLAALGEAGVPAGLTEGAVVRLRARLMPPASPMLPGSYDFARAAWFKGLAATGTMVGPLTLIRPAPEDGGIANVQRWLSTYVRARVEGSPGAIAAAFASGDRGGIAEADEVAMRDSGLTHLLSISGLHVSAVIAAAYFAALRLLALWPALALRVRLPVVAAGVGALAGIGYTLLTGAEVPTVRSCIAALLVLGALALGREALSLRMVAVGAGFVLLLWPESAIGPSFQMSFAAVLAIIALSNSAPVRAFLAPREEAWFVRLGRQVVMLFVTGVVIELALMPIVLFHFHRAGLYGAVANVVAIPLVTFVSMPLIALGLLFDLIGLGGPAWWLVGRSLALLLAIAHVTAGQAGAVTLMPQISGFAVGLFAAGGLWLGLWSGSVRLAGLVPVMLASVLVALTPIPDLLVAGDGQQVGITVPGPDGSPQLLSLHDSRSSYTLDNLMELAGVAAEPLPLADWEGARCTSAFCTLILDRGGRDWVLLLGRGREQVEERALAAACAEADVVISERFLPRSCRPRWLKADRRYLRRSGGLSINLASQTVTTVAAGQGSHGWWRIKEDRPRRALPAAATSPDPGGPNVGQTQPDGGLEPARPPQGIP</sequence>
<evidence type="ECO:0000256" key="2">
    <source>
        <dbReference type="ARBA" id="ARBA00022475"/>
    </source>
</evidence>
<evidence type="ECO:0000256" key="3">
    <source>
        <dbReference type="ARBA" id="ARBA00022692"/>
    </source>
</evidence>
<dbReference type="NCBIfam" id="TIGR00360">
    <property type="entry name" value="ComEC_N-term"/>
    <property type="match status" value="1"/>
</dbReference>
<dbReference type="PANTHER" id="PTHR30619">
    <property type="entry name" value="DNA INTERNALIZATION/COMPETENCE PROTEIN COMEC/REC2"/>
    <property type="match status" value="1"/>
</dbReference>
<dbReference type="EMBL" id="WTYB01000002">
    <property type="protein sequence ID" value="MXP38939.1"/>
    <property type="molecule type" value="Genomic_DNA"/>
</dbReference>
<feature type="transmembrane region" description="Helical" evidence="7">
    <location>
        <begin position="340"/>
        <end position="358"/>
    </location>
</feature>
<dbReference type="InterPro" id="IPR052159">
    <property type="entry name" value="Competence_DNA_uptake"/>
</dbReference>
<dbReference type="Pfam" id="PF13567">
    <property type="entry name" value="DUF4131"/>
    <property type="match status" value="1"/>
</dbReference>
<feature type="domain" description="DUF4131" evidence="9">
    <location>
        <begin position="73"/>
        <end position="241"/>
    </location>
</feature>
<comment type="subcellular location">
    <subcellularLocation>
        <location evidence="1">Cell membrane</location>
        <topology evidence="1">Multi-pass membrane protein</topology>
    </subcellularLocation>
</comment>
<keyword evidence="3 7" id="KW-0812">Transmembrane</keyword>
<feature type="region of interest" description="Disordered" evidence="6">
    <location>
        <begin position="1"/>
        <end position="21"/>
    </location>
</feature>
<dbReference type="PANTHER" id="PTHR30619:SF1">
    <property type="entry name" value="RECOMBINATION PROTEIN 2"/>
    <property type="match status" value="1"/>
</dbReference>
<evidence type="ECO:0000313" key="11">
    <source>
        <dbReference type="Proteomes" id="UP000430021"/>
    </source>
</evidence>
<evidence type="ECO:0000256" key="5">
    <source>
        <dbReference type="ARBA" id="ARBA00023136"/>
    </source>
</evidence>
<feature type="transmembrane region" description="Helical" evidence="7">
    <location>
        <begin position="515"/>
        <end position="537"/>
    </location>
</feature>
<feature type="transmembrane region" description="Helical" evidence="7">
    <location>
        <begin position="51"/>
        <end position="68"/>
    </location>
</feature>